<dbReference type="PANTHER" id="PTHR43705">
    <property type="entry name" value="HYDROXYACYLGLUTATHIONE HYDROLASE"/>
    <property type="match status" value="1"/>
</dbReference>
<evidence type="ECO:0000256" key="7">
    <source>
        <dbReference type="HAMAP-Rule" id="MF_01374"/>
    </source>
</evidence>
<comment type="subunit">
    <text evidence="7">Monomer.</text>
</comment>
<protein>
    <recommendedName>
        <fullName evidence="7">Hydroxyacylglutathione hydrolase</fullName>
        <ecNumber evidence="7">3.1.2.6</ecNumber>
    </recommendedName>
    <alternativeName>
        <fullName evidence="7">Glyoxalase II</fullName>
        <shortName evidence="7">Glx II</shortName>
    </alternativeName>
</protein>
<dbReference type="Proteomes" id="UP000237381">
    <property type="component" value="Unassembled WGS sequence"/>
</dbReference>
<keyword evidence="4 7" id="KW-0479">Metal-binding</keyword>
<keyword evidence="6 7" id="KW-0862">Zinc</keyword>
<proteinExistence type="inferred from homology"/>
<feature type="binding site" evidence="7">
    <location>
        <position position="78"/>
    </location>
    <ligand>
        <name>Zn(2+)</name>
        <dbReference type="ChEBI" id="CHEBI:29105"/>
        <label>2</label>
    </ligand>
</feature>
<evidence type="ECO:0000259" key="8">
    <source>
        <dbReference type="SMART" id="SM00849"/>
    </source>
</evidence>
<dbReference type="Pfam" id="PF16123">
    <property type="entry name" value="HAGH_C"/>
    <property type="match status" value="1"/>
</dbReference>
<keyword evidence="5 7" id="KW-0378">Hydrolase</keyword>
<dbReference type="PANTHER" id="PTHR43705:SF1">
    <property type="entry name" value="HYDROXYACYLGLUTATHIONE HYDROLASE GLOB"/>
    <property type="match status" value="1"/>
</dbReference>
<name>A0A2S4M3A3_9BURK</name>
<dbReference type="EC" id="3.1.2.6" evidence="7"/>
<comment type="pathway">
    <text evidence="2 7">Secondary metabolite metabolism; methylglyoxal degradation; (R)-lactate from methylglyoxal: step 2/2.</text>
</comment>
<dbReference type="EMBL" id="PQGA01000012">
    <property type="protein sequence ID" value="POR49069.1"/>
    <property type="molecule type" value="Genomic_DNA"/>
</dbReference>
<dbReference type="NCBIfam" id="TIGR03413">
    <property type="entry name" value="GSH_gloB"/>
    <property type="match status" value="1"/>
</dbReference>
<organism evidence="9 10">
    <name type="scientific">Paraburkholderia eburnea</name>
    <dbReference type="NCBI Taxonomy" id="1189126"/>
    <lineage>
        <taxon>Bacteria</taxon>
        <taxon>Pseudomonadati</taxon>
        <taxon>Pseudomonadota</taxon>
        <taxon>Betaproteobacteria</taxon>
        <taxon>Burkholderiales</taxon>
        <taxon>Burkholderiaceae</taxon>
        <taxon>Paraburkholderia</taxon>
    </lineage>
</organism>
<dbReference type="SUPFAM" id="SSF56281">
    <property type="entry name" value="Metallo-hydrolase/oxidoreductase"/>
    <property type="match status" value="1"/>
</dbReference>
<dbReference type="HAMAP" id="MF_01374">
    <property type="entry name" value="Glyoxalase_2"/>
    <property type="match status" value="1"/>
</dbReference>
<comment type="function">
    <text evidence="7">Thiolesterase that catalyzes the hydrolysis of S-D-lactoyl-glutathione to form glutathione and D-lactic acid.</text>
</comment>
<comment type="similarity">
    <text evidence="3 7">Belongs to the metallo-beta-lactamase superfamily. Glyoxalase II family.</text>
</comment>
<dbReference type="PIRSF" id="PIRSF005457">
    <property type="entry name" value="Glx"/>
    <property type="match status" value="1"/>
</dbReference>
<accession>A0A2S4M3A3</accession>
<dbReference type="GO" id="GO:0019243">
    <property type="term" value="P:methylglyoxal catabolic process to D-lactate via S-lactoyl-glutathione"/>
    <property type="evidence" value="ECO:0007669"/>
    <property type="project" value="UniProtKB-UniRule"/>
</dbReference>
<dbReference type="AlphaFoldDB" id="A0A2S4M3A3"/>
<sequence>MKSPLEHASAPVNHTGATAAELEYIPVPAFEDNYIWVVSDGRNAVAVDPGDAAPVRACLAKRGWRLAAILLTHHHNDHVGGVADLLSDERVPVYGPAGEALGPLDAFVTRVKGGDAVHLDAPSLDFRVMDVPGHTRGHIAYFQDADSRGASGTPHLFCGDTLFACGCGRLFEGTPAQMLASLDSFAALPGATQVHCAHEYTLSNIRFALACDPHNRALHDWSREAAALRERGVPTLPTTIAHERAVNPFLRADDPAVQATLAEALHETVPDRLAAFTLMREWKNRFR</sequence>
<dbReference type="InterPro" id="IPR050110">
    <property type="entry name" value="Glyoxalase_II_hydrolase"/>
</dbReference>
<comment type="catalytic activity">
    <reaction evidence="1 7">
        <text>an S-(2-hydroxyacyl)glutathione + H2O = a 2-hydroxy carboxylate + glutathione + H(+)</text>
        <dbReference type="Rhea" id="RHEA:21864"/>
        <dbReference type="ChEBI" id="CHEBI:15377"/>
        <dbReference type="ChEBI" id="CHEBI:15378"/>
        <dbReference type="ChEBI" id="CHEBI:57925"/>
        <dbReference type="ChEBI" id="CHEBI:58896"/>
        <dbReference type="ChEBI" id="CHEBI:71261"/>
        <dbReference type="EC" id="3.1.2.6"/>
    </reaction>
</comment>
<feature type="domain" description="Metallo-beta-lactamase" evidence="8">
    <location>
        <begin position="32"/>
        <end position="198"/>
    </location>
</feature>
<feature type="binding site" evidence="7">
    <location>
        <position position="75"/>
    </location>
    <ligand>
        <name>Zn(2+)</name>
        <dbReference type="ChEBI" id="CHEBI:29105"/>
        <label>1</label>
    </ligand>
</feature>
<dbReference type="CDD" id="cd07723">
    <property type="entry name" value="hydroxyacylglutathione_hydrolase_MBL-fold"/>
    <property type="match status" value="1"/>
</dbReference>
<dbReference type="Gene3D" id="3.60.15.10">
    <property type="entry name" value="Ribonuclease Z/Hydroxyacylglutathione hydrolase-like"/>
    <property type="match status" value="1"/>
</dbReference>
<dbReference type="Pfam" id="PF00753">
    <property type="entry name" value="Lactamase_B"/>
    <property type="match status" value="1"/>
</dbReference>
<dbReference type="UniPathway" id="UPA00619">
    <property type="reaction ID" value="UER00676"/>
</dbReference>
<dbReference type="InterPro" id="IPR017782">
    <property type="entry name" value="Hydroxyacylglutathione_Hdrlase"/>
</dbReference>
<evidence type="ECO:0000256" key="3">
    <source>
        <dbReference type="ARBA" id="ARBA00006759"/>
    </source>
</evidence>
<feature type="binding site" evidence="7">
    <location>
        <position position="198"/>
    </location>
    <ligand>
        <name>Zn(2+)</name>
        <dbReference type="ChEBI" id="CHEBI:29105"/>
        <label>2</label>
    </ligand>
</feature>
<evidence type="ECO:0000313" key="9">
    <source>
        <dbReference type="EMBL" id="POR49069.1"/>
    </source>
</evidence>
<evidence type="ECO:0000256" key="6">
    <source>
        <dbReference type="ARBA" id="ARBA00022833"/>
    </source>
</evidence>
<feature type="binding site" evidence="7">
    <location>
        <position position="134"/>
    </location>
    <ligand>
        <name>Zn(2+)</name>
        <dbReference type="ChEBI" id="CHEBI:29105"/>
        <label>1</label>
    </ligand>
</feature>
<dbReference type="RefSeq" id="WP_103706018.1">
    <property type="nucleotide sequence ID" value="NZ_PQGA01000012.1"/>
</dbReference>
<dbReference type="InterPro" id="IPR032282">
    <property type="entry name" value="HAGH_C"/>
</dbReference>
<dbReference type="GO" id="GO:0046872">
    <property type="term" value="F:metal ion binding"/>
    <property type="evidence" value="ECO:0007669"/>
    <property type="project" value="UniProtKB-KW"/>
</dbReference>
<dbReference type="SMART" id="SM00849">
    <property type="entry name" value="Lactamase_B"/>
    <property type="match status" value="1"/>
</dbReference>
<dbReference type="OrthoDB" id="9802248at2"/>
<comment type="caution">
    <text evidence="9">The sequence shown here is derived from an EMBL/GenBank/DDBJ whole genome shotgun (WGS) entry which is preliminary data.</text>
</comment>
<feature type="binding site" evidence="7">
    <location>
        <position position="160"/>
    </location>
    <ligand>
        <name>Zn(2+)</name>
        <dbReference type="ChEBI" id="CHEBI:29105"/>
        <label>2</label>
    </ligand>
</feature>
<feature type="binding site" evidence="7">
    <location>
        <position position="160"/>
    </location>
    <ligand>
        <name>Zn(2+)</name>
        <dbReference type="ChEBI" id="CHEBI:29105"/>
        <label>1</label>
    </ligand>
</feature>
<keyword evidence="10" id="KW-1185">Reference proteome</keyword>
<dbReference type="InterPro" id="IPR001279">
    <property type="entry name" value="Metallo-B-lactamas"/>
</dbReference>
<dbReference type="GO" id="GO:0004416">
    <property type="term" value="F:hydroxyacylglutathione hydrolase activity"/>
    <property type="evidence" value="ECO:0007669"/>
    <property type="project" value="UniProtKB-UniRule"/>
</dbReference>
<dbReference type="InterPro" id="IPR035680">
    <property type="entry name" value="Clx_II_MBL"/>
</dbReference>
<evidence type="ECO:0000256" key="1">
    <source>
        <dbReference type="ARBA" id="ARBA00001623"/>
    </source>
</evidence>
<evidence type="ECO:0000256" key="2">
    <source>
        <dbReference type="ARBA" id="ARBA00004963"/>
    </source>
</evidence>
<feature type="binding site" evidence="7">
    <location>
        <position position="73"/>
    </location>
    <ligand>
        <name>Zn(2+)</name>
        <dbReference type="ChEBI" id="CHEBI:29105"/>
        <label>1</label>
    </ligand>
</feature>
<evidence type="ECO:0000313" key="10">
    <source>
        <dbReference type="Proteomes" id="UP000237381"/>
    </source>
</evidence>
<evidence type="ECO:0000256" key="4">
    <source>
        <dbReference type="ARBA" id="ARBA00022723"/>
    </source>
</evidence>
<dbReference type="InterPro" id="IPR036866">
    <property type="entry name" value="RibonucZ/Hydroxyglut_hydro"/>
</dbReference>
<feature type="binding site" evidence="7">
    <location>
        <position position="77"/>
    </location>
    <ligand>
        <name>Zn(2+)</name>
        <dbReference type="ChEBI" id="CHEBI:29105"/>
        <label>2</label>
    </ligand>
</feature>
<reference evidence="9 10" key="1">
    <citation type="submission" date="2018-01" db="EMBL/GenBank/DDBJ databases">
        <title>Genomic Encyclopedia of Type Strains, Phase III (KMG-III): the genomes of soil and plant-associated and newly described type strains.</title>
        <authorList>
            <person name="Whitman W."/>
        </authorList>
    </citation>
    <scope>NUCLEOTIDE SEQUENCE [LARGE SCALE GENOMIC DNA]</scope>
    <source>
        <strain evidence="9 10">JCM 18070</strain>
    </source>
</reference>
<evidence type="ECO:0000256" key="5">
    <source>
        <dbReference type="ARBA" id="ARBA00022801"/>
    </source>
</evidence>
<comment type="cofactor">
    <cofactor evidence="7">
        <name>Zn(2+)</name>
        <dbReference type="ChEBI" id="CHEBI:29105"/>
    </cofactor>
    <text evidence="7">Binds 2 Zn(2+) ions per subunit.</text>
</comment>
<gene>
    <name evidence="7" type="primary">gloB</name>
    <name evidence="9" type="ORF">B0G62_11252</name>
</gene>